<dbReference type="SUPFAM" id="SSF52113">
    <property type="entry name" value="BRCT domain"/>
    <property type="match status" value="4"/>
</dbReference>
<dbReference type="SMART" id="SM00292">
    <property type="entry name" value="BRCT"/>
    <property type="match status" value="4"/>
</dbReference>
<dbReference type="EMBL" id="CP000498">
    <property type="protein sequence ID" value="ABN66463.2"/>
    <property type="molecule type" value="Genomic_DNA"/>
</dbReference>
<dbReference type="EC" id="2.7.7.7" evidence="4"/>
<feature type="domain" description="BRCT" evidence="3">
    <location>
        <begin position="98"/>
        <end position="203"/>
    </location>
</feature>
<keyword evidence="1" id="KW-0677">Repeat</keyword>
<dbReference type="Pfam" id="PF12738">
    <property type="entry name" value="PTCB-BRCT"/>
    <property type="match status" value="1"/>
</dbReference>
<dbReference type="STRING" id="322104.A3LTR7"/>
<gene>
    <name evidence="4" type="primary">DPB11</name>
    <name evidence="4" type="ORF">PICST_83141</name>
</gene>
<evidence type="ECO:0000313" key="4">
    <source>
        <dbReference type="EMBL" id="ABN66463.2"/>
    </source>
</evidence>
<keyword evidence="4" id="KW-0548">Nucleotidyltransferase</keyword>
<dbReference type="HOGENOM" id="CLU_397390_0_0_1"/>
<dbReference type="InterPro" id="IPR036420">
    <property type="entry name" value="BRCT_dom_sf"/>
</dbReference>
<protein>
    <submittedName>
        <fullName evidence="4">DNA polymerase II complex component</fullName>
        <ecNumber evidence="4">2.7.7.7</ecNumber>
    </submittedName>
</protein>
<evidence type="ECO:0000313" key="5">
    <source>
        <dbReference type="Proteomes" id="UP000002258"/>
    </source>
</evidence>
<dbReference type="GO" id="GO:0007095">
    <property type="term" value="P:mitotic G2 DNA damage checkpoint signaling"/>
    <property type="evidence" value="ECO:0007669"/>
    <property type="project" value="TreeGrafter"/>
</dbReference>
<feature type="region of interest" description="Disordered" evidence="2">
    <location>
        <begin position="571"/>
        <end position="599"/>
    </location>
</feature>
<feature type="compositionally biased region" description="Basic and acidic residues" evidence="2">
    <location>
        <begin position="660"/>
        <end position="674"/>
    </location>
</feature>
<dbReference type="Gene3D" id="3.40.50.10190">
    <property type="entry name" value="BRCT domain"/>
    <property type="match status" value="4"/>
</dbReference>
<name>A3LTR7_PICST</name>
<dbReference type="InParanoid" id="A3LTR7"/>
<accession>A3LTR7</accession>
<dbReference type="eggNOG" id="KOG1929">
    <property type="taxonomic scope" value="Eukaryota"/>
</dbReference>
<dbReference type="OMA" id="ERCLHYK"/>
<feature type="compositionally biased region" description="Basic residues" evidence="2">
    <location>
        <begin position="676"/>
        <end position="685"/>
    </location>
</feature>
<organism evidence="4 5">
    <name type="scientific">Scheffersomyces stipitis (strain ATCC 58785 / CBS 6054 / NBRC 10063 / NRRL Y-11545)</name>
    <name type="common">Yeast</name>
    <name type="synonym">Pichia stipitis</name>
    <dbReference type="NCBI Taxonomy" id="322104"/>
    <lineage>
        <taxon>Eukaryota</taxon>
        <taxon>Fungi</taxon>
        <taxon>Dikarya</taxon>
        <taxon>Ascomycota</taxon>
        <taxon>Saccharomycotina</taxon>
        <taxon>Pichiomycetes</taxon>
        <taxon>Debaryomycetaceae</taxon>
        <taxon>Scheffersomyces</taxon>
    </lineage>
</organism>
<feature type="region of interest" description="Disordered" evidence="2">
    <location>
        <begin position="660"/>
        <end position="693"/>
    </location>
</feature>
<evidence type="ECO:0000259" key="3">
    <source>
        <dbReference type="PROSITE" id="PS50172"/>
    </source>
</evidence>
<feature type="domain" description="BRCT" evidence="3">
    <location>
        <begin position="2"/>
        <end position="77"/>
    </location>
</feature>
<dbReference type="GO" id="GO:0033314">
    <property type="term" value="P:mitotic DNA replication checkpoint signaling"/>
    <property type="evidence" value="ECO:0007669"/>
    <property type="project" value="TreeGrafter"/>
</dbReference>
<keyword evidence="4" id="KW-0808">Transferase</keyword>
<reference evidence="4 5" key="1">
    <citation type="journal article" date="2007" name="Nat. Biotechnol.">
        <title>Genome sequence of the lignocellulose-bioconverting and xylose-fermenting yeast Pichia stipitis.</title>
        <authorList>
            <person name="Jeffries T.W."/>
            <person name="Grigoriev I.V."/>
            <person name="Grimwood J."/>
            <person name="Laplaza J.M."/>
            <person name="Aerts A."/>
            <person name="Salamov A."/>
            <person name="Schmutz J."/>
            <person name="Lindquist E."/>
            <person name="Dehal P."/>
            <person name="Shapiro H."/>
            <person name="Jin Y.S."/>
            <person name="Passoth V."/>
            <person name="Richardson P.M."/>
        </authorList>
    </citation>
    <scope>NUCLEOTIDE SEQUENCE [LARGE SCALE GENOMIC DNA]</scope>
    <source>
        <strain evidence="5">ATCC 58785 / CBS 6054 / NBRC 10063 / NRRL Y-11545</strain>
    </source>
</reference>
<dbReference type="FunCoup" id="A3LTR7">
    <property type="interactions" value="40"/>
</dbReference>
<dbReference type="Pfam" id="PF00533">
    <property type="entry name" value="BRCT"/>
    <property type="match status" value="2"/>
</dbReference>
<dbReference type="PANTHER" id="PTHR13561:SF20">
    <property type="entry name" value="DNA TOPOISOMERASE 2-BINDING PROTEIN 1"/>
    <property type="match status" value="1"/>
</dbReference>
<dbReference type="AlphaFoldDB" id="A3LTR7"/>
<dbReference type="GeneID" id="4838760"/>
<dbReference type="OrthoDB" id="251770at2759"/>
<dbReference type="PANTHER" id="PTHR13561">
    <property type="entry name" value="DNA REPLICATION REGULATOR DPB11-RELATED"/>
    <property type="match status" value="1"/>
</dbReference>
<feature type="domain" description="BRCT" evidence="3">
    <location>
        <begin position="303"/>
        <end position="388"/>
    </location>
</feature>
<dbReference type="RefSeq" id="XP_001384492.2">
    <property type="nucleotide sequence ID" value="XM_001384455.1"/>
</dbReference>
<dbReference type="InterPro" id="IPR001357">
    <property type="entry name" value="BRCT_dom"/>
</dbReference>
<dbReference type="PROSITE" id="PS50172">
    <property type="entry name" value="BRCT"/>
    <property type="match status" value="3"/>
</dbReference>
<dbReference type="KEGG" id="pic:PICST_83141"/>
<dbReference type="GO" id="GO:0003887">
    <property type="term" value="F:DNA-directed DNA polymerase activity"/>
    <property type="evidence" value="ECO:0007669"/>
    <property type="project" value="UniProtKB-EC"/>
</dbReference>
<keyword evidence="5" id="KW-1185">Reference proteome</keyword>
<proteinExistence type="predicted"/>
<evidence type="ECO:0000256" key="1">
    <source>
        <dbReference type="ARBA" id="ARBA00022737"/>
    </source>
</evidence>
<dbReference type="GO" id="GO:0006270">
    <property type="term" value="P:DNA replication initiation"/>
    <property type="evidence" value="ECO:0007669"/>
    <property type="project" value="TreeGrafter"/>
</dbReference>
<dbReference type="Proteomes" id="UP000002258">
    <property type="component" value="Chromosome 4"/>
</dbReference>
<sequence length="693" mass="78635">MANKKPLDGLSFCCTGIKAKKREEIAEKIAALGGIHYSDLMSDVRFLLVGDRDTAKYQFCIKERYDVTFLTEDSILELYDCWIRGDDDDSEKLQILSYKQPVFSGLSICISRIESSDSFRKKPASKESLSDYFMYRSLASEVAKNGGKPADSLTNSNSCIVTTQTGGKRYSKAVEWRIPVVHPLWIHDSLIRGAALDMEDYKLSEDTKTLYESGSKVWKQLILAKTQPEQSTVASVAVDANEFQAEKTKKPLKKNAEIWNSIMDHTRQQTRRFVRDSLWDDEPESDLSVPKSSIIEKETIQLQQRSLFSGYNFLLIGFTDHQANLLSQAIANHGGEISTDTMDSTITHIILPAANGSQSSMMLKILAPSIKSKISDGDIKVVTEWFIERSIFYSSAVIDRWSQPLKGMISSNKKFKICITGFTGIELLHIEKLINNLGFEFCETLTSKRDLLIININLFKTNLSKNSPKLFQYKYPDITNCPTYQSGTSSVSVISSKNKINAAKKWEIPIVSISYLWEILELSVNREVPVMPDLLDLTWCIFAPKNYSRPKSLLEYVQNMHPEEAEQTIDNGDDSIMKLPSPRRNSTKKQKYGRLVGRQSPESITAKLTRVAEAAQQSEDEKMMDDNDVTNIEDDEVLTQVRYQDYDSLRNNEELLKKLGESEVQSELDKENNTRSKSKTSRRSSRMTGKYSK</sequence>
<evidence type="ECO:0000256" key="2">
    <source>
        <dbReference type="SAM" id="MobiDB-lite"/>
    </source>
</evidence>